<keyword evidence="3 5" id="KW-1133">Transmembrane helix</keyword>
<evidence type="ECO:0000256" key="3">
    <source>
        <dbReference type="ARBA" id="ARBA00022989"/>
    </source>
</evidence>
<feature type="transmembrane region" description="Helical" evidence="5">
    <location>
        <begin position="23"/>
        <end position="45"/>
    </location>
</feature>
<accession>A0A1W9S370</accession>
<feature type="domain" description="O-antigen ligase-related" evidence="6">
    <location>
        <begin position="194"/>
        <end position="347"/>
    </location>
</feature>
<keyword evidence="4 5" id="KW-0472">Membrane</keyword>
<evidence type="ECO:0000256" key="5">
    <source>
        <dbReference type="SAM" id="Phobius"/>
    </source>
</evidence>
<evidence type="ECO:0000256" key="1">
    <source>
        <dbReference type="ARBA" id="ARBA00004141"/>
    </source>
</evidence>
<feature type="transmembrane region" description="Helical" evidence="5">
    <location>
        <begin position="235"/>
        <end position="252"/>
    </location>
</feature>
<dbReference type="Proteomes" id="UP000192611">
    <property type="component" value="Unassembled WGS sequence"/>
</dbReference>
<gene>
    <name evidence="7" type="ORF">B6D57_00745</name>
</gene>
<feature type="transmembrane region" description="Helical" evidence="5">
    <location>
        <begin position="165"/>
        <end position="183"/>
    </location>
</feature>
<evidence type="ECO:0000256" key="2">
    <source>
        <dbReference type="ARBA" id="ARBA00022692"/>
    </source>
</evidence>
<reference evidence="8" key="1">
    <citation type="submission" date="2017-03" db="EMBL/GenBank/DDBJ databases">
        <title>Novel pathways for hydrocarbon cycling and metabolic interdependencies in hydrothermal sediment communities.</title>
        <authorList>
            <person name="Dombrowski N."/>
            <person name="Seitz K."/>
            <person name="Teske A."/>
            <person name="Baker B."/>
        </authorList>
    </citation>
    <scope>NUCLEOTIDE SEQUENCE [LARGE SCALE GENOMIC DNA]</scope>
</reference>
<feature type="transmembrane region" description="Helical" evidence="5">
    <location>
        <begin position="86"/>
        <end position="102"/>
    </location>
</feature>
<protein>
    <recommendedName>
        <fullName evidence="6">O-antigen ligase-related domain-containing protein</fullName>
    </recommendedName>
</protein>
<name>A0A1W9S370_9BACT</name>
<keyword evidence="2 5" id="KW-0812">Transmembrane</keyword>
<dbReference type="Pfam" id="PF04932">
    <property type="entry name" value="Wzy_C"/>
    <property type="match status" value="1"/>
</dbReference>
<dbReference type="PANTHER" id="PTHR37422">
    <property type="entry name" value="TEICHURONIC ACID BIOSYNTHESIS PROTEIN TUAE"/>
    <property type="match status" value="1"/>
</dbReference>
<evidence type="ECO:0000256" key="4">
    <source>
        <dbReference type="ARBA" id="ARBA00023136"/>
    </source>
</evidence>
<evidence type="ECO:0000313" key="8">
    <source>
        <dbReference type="Proteomes" id="UP000192611"/>
    </source>
</evidence>
<feature type="transmembrane region" description="Helical" evidence="5">
    <location>
        <begin position="57"/>
        <end position="74"/>
    </location>
</feature>
<feature type="transmembrane region" description="Helical" evidence="5">
    <location>
        <begin position="330"/>
        <end position="354"/>
    </location>
</feature>
<dbReference type="PANTHER" id="PTHR37422:SF13">
    <property type="entry name" value="LIPOPOLYSACCHARIDE BIOSYNTHESIS PROTEIN PA4999-RELATED"/>
    <property type="match status" value="1"/>
</dbReference>
<dbReference type="AlphaFoldDB" id="A0A1W9S370"/>
<dbReference type="GO" id="GO:0016020">
    <property type="term" value="C:membrane"/>
    <property type="evidence" value="ECO:0007669"/>
    <property type="project" value="UniProtKB-SubCell"/>
</dbReference>
<proteinExistence type="predicted"/>
<sequence>MVSPPSALTTFILFLAFEKRIDIIGRLTVSTTEVAILSIAITCLITRSKDIIKRFAMFLPLIAFILWIIVVSTISMDNLSTFKQGIRYIEGFLIFFVLYILIDRIDSEWINRIFLPIAIVISLIGIIQVFSPAIRQVFPPPQNNQPAIFVHDMVRAYSTFDHPNYLGIFLIPPMLLTIGLFLTSRKSYSGFVNLFILISTIFLTLSRGTWLILFVFVIIALCFIAKRYKVYASKFLILIVIIFVTTSTLLIIPTTRDNLIRRVEMSKPGEQSYLDLQRIQNFKAAFTMIEEKPITGWGAFSDNLIYMKEIGQRYSIVDFGKNIWGWANNIYLQVAVDFGIVGLILFMIMIIQIIIIAKKNISRRSIISQILFISFIALLCRGLMETLLARSLFIYTTTILLISNKVKQ</sequence>
<dbReference type="InterPro" id="IPR007016">
    <property type="entry name" value="O-antigen_ligase-rel_domated"/>
</dbReference>
<dbReference type="InterPro" id="IPR051533">
    <property type="entry name" value="WaaL-like"/>
</dbReference>
<organism evidence="7 8">
    <name type="scientific">Candidatus Coatesbacteria bacterium 4484_99</name>
    <dbReference type="NCBI Taxonomy" id="1970774"/>
    <lineage>
        <taxon>Bacteria</taxon>
        <taxon>Candidatus Coatesiibacteriota</taxon>
    </lineage>
</organism>
<evidence type="ECO:0000313" key="7">
    <source>
        <dbReference type="EMBL" id="OQX91166.1"/>
    </source>
</evidence>
<comment type="subcellular location">
    <subcellularLocation>
        <location evidence="1">Membrane</location>
        <topology evidence="1">Multi-pass membrane protein</topology>
    </subcellularLocation>
</comment>
<dbReference type="EMBL" id="NATQ01000009">
    <property type="protein sequence ID" value="OQX91166.1"/>
    <property type="molecule type" value="Genomic_DNA"/>
</dbReference>
<feature type="transmembrane region" description="Helical" evidence="5">
    <location>
        <begin position="366"/>
        <end position="384"/>
    </location>
</feature>
<evidence type="ECO:0000259" key="6">
    <source>
        <dbReference type="Pfam" id="PF04932"/>
    </source>
</evidence>
<comment type="caution">
    <text evidence="7">The sequence shown here is derived from an EMBL/GenBank/DDBJ whole genome shotgun (WGS) entry which is preliminary data.</text>
</comment>
<feature type="transmembrane region" description="Helical" evidence="5">
    <location>
        <begin position="114"/>
        <end position="134"/>
    </location>
</feature>
<feature type="transmembrane region" description="Helical" evidence="5">
    <location>
        <begin position="188"/>
        <end position="205"/>
    </location>
</feature>